<keyword evidence="2 4" id="KW-0238">DNA-binding</keyword>
<gene>
    <name evidence="7" type="ORF">FHX44_11767</name>
</gene>
<sequence length="247" mass="27821">MSSDVEADRGEPAGPGASGRRPLSRELIIETAIDFVDRHGLTALTMRRLGKQLGVEAMSLYRYVNGREDLLEGIVDRMVAELQLHRDHENPDATIGWQAYLQWLAHAVRGLAREHPNLFPLIATRHPAAPWLRPPLRSLRVVEDFFDTLISRGFSDTRVVLAYRSFSSFLLGYLLLEASVLGARSSPPEEPLDEGDSHVPNADQNLDLAPFPHVRRLEEQLSEDHAGAEFEQALEDLLDRLDRFITE</sequence>
<dbReference type="PANTHER" id="PTHR30055:SF151">
    <property type="entry name" value="TRANSCRIPTIONAL REGULATORY PROTEIN"/>
    <property type="match status" value="1"/>
</dbReference>
<feature type="region of interest" description="Disordered" evidence="5">
    <location>
        <begin position="185"/>
        <end position="204"/>
    </location>
</feature>
<dbReference type="InterPro" id="IPR036271">
    <property type="entry name" value="Tet_transcr_reg_TetR-rel_C_sf"/>
</dbReference>
<feature type="compositionally biased region" description="Basic and acidic residues" evidence="5">
    <location>
        <begin position="1"/>
        <end position="11"/>
    </location>
</feature>
<dbReference type="GO" id="GO:0003700">
    <property type="term" value="F:DNA-binding transcription factor activity"/>
    <property type="evidence" value="ECO:0007669"/>
    <property type="project" value="TreeGrafter"/>
</dbReference>
<evidence type="ECO:0000256" key="2">
    <source>
        <dbReference type="ARBA" id="ARBA00023125"/>
    </source>
</evidence>
<dbReference type="InterPro" id="IPR050109">
    <property type="entry name" value="HTH-type_TetR-like_transc_reg"/>
</dbReference>
<name>A0A561SJ58_9PSEU</name>
<dbReference type="Pfam" id="PF00440">
    <property type="entry name" value="TetR_N"/>
    <property type="match status" value="1"/>
</dbReference>
<dbReference type="GO" id="GO:0045892">
    <property type="term" value="P:negative regulation of DNA-templated transcription"/>
    <property type="evidence" value="ECO:0007669"/>
    <property type="project" value="InterPro"/>
</dbReference>
<proteinExistence type="predicted"/>
<dbReference type="Proteomes" id="UP000321261">
    <property type="component" value="Unassembled WGS sequence"/>
</dbReference>
<comment type="caution">
    <text evidence="7">The sequence shown here is derived from an EMBL/GenBank/DDBJ whole genome shotgun (WGS) entry which is preliminary data.</text>
</comment>
<keyword evidence="8" id="KW-1185">Reference proteome</keyword>
<protein>
    <submittedName>
        <fullName evidence="7">TetR family transcriptional regulator</fullName>
    </submittedName>
</protein>
<evidence type="ECO:0000313" key="7">
    <source>
        <dbReference type="EMBL" id="TWF74885.1"/>
    </source>
</evidence>
<dbReference type="InterPro" id="IPR004111">
    <property type="entry name" value="Repressor_TetR_C"/>
</dbReference>
<evidence type="ECO:0000256" key="3">
    <source>
        <dbReference type="ARBA" id="ARBA00023163"/>
    </source>
</evidence>
<evidence type="ECO:0000256" key="4">
    <source>
        <dbReference type="PROSITE-ProRule" id="PRU00335"/>
    </source>
</evidence>
<dbReference type="Gene3D" id="1.10.10.60">
    <property type="entry name" value="Homeodomain-like"/>
    <property type="match status" value="1"/>
</dbReference>
<evidence type="ECO:0000259" key="6">
    <source>
        <dbReference type="PROSITE" id="PS50977"/>
    </source>
</evidence>
<dbReference type="Pfam" id="PF02909">
    <property type="entry name" value="TetR_C_1"/>
    <property type="match status" value="1"/>
</dbReference>
<dbReference type="EMBL" id="VIWU01000001">
    <property type="protein sequence ID" value="TWF74885.1"/>
    <property type="molecule type" value="Genomic_DNA"/>
</dbReference>
<keyword evidence="1" id="KW-0805">Transcription regulation</keyword>
<dbReference type="Gene3D" id="1.10.357.10">
    <property type="entry name" value="Tetracycline Repressor, domain 2"/>
    <property type="match status" value="1"/>
</dbReference>
<feature type="DNA-binding region" description="H-T-H motif" evidence="4">
    <location>
        <begin position="45"/>
        <end position="64"/>
    </location>
</feature>
<evidence type="ECO:0000313" key="8">
    <source>
        <dbReference type="Proteomes" id="UP000321261"/>
    </source>
</evidence>
<dbReference type="PROSITE" id="PS50977">
    <property type="entry name" value="HTH_TETR_2"/>
    <property type="match status" value="1"/>
</dbReference>
<dbReference type="InterPro" id="IPR009057">
    <property type="entry name" value="Homeodomain-like_sf"/>
</dbReference>
<dbReference type="GO" id="GO:0000976">
    <property type="term" value="F:transcription cis-regulatory region binding"/>
    <property type="evidence" value="ECO:0007669"/>
    <property type="project" value="TreeGrafter"/>
</dbReference>
<dbReference type="OrthoDB" id="329481at2"/>
<organism evidence="7 8">
    <name type="scientific">Pseudonocardia hierapolitana</name>
    <dbReference type="NCBI Taxonomy" id="1128676"/>
    <lineage>
        <taxon>Bacteria</taxon>
        <taxon>Bacillati</taxon>
        <taxon>Actinomycetota</taxon>
        <taxon>Actinomycetes</taxon>
        <taxon>Pseudonocardiales</taxon>
        <taxon>Pseudonocardiaceae</taxon>
        <taxon>Pseudonocardia</taxon>
    </lineage>
</organism>
<dbReference type="InterPro" id="IPR001647">
    <property type="entry name" value="HTH_TetR"/>
</dbReference>
<evidence type="ECO:0000256" key="1">
    <source>
        <dbReference type="ARBA" id="ARBA00023015"/>
    </source>
</evidence>
<dbReference type="SUPFAM" id="SSF48498">
    <property type="entry name" value="Tetracyclin repressor-like, C-terminal domain"/>
    <property type="match status" value="1"/>
</dbReference>
<reference evidence="7 8" key="1">
    <citation type="submission" date="2019-06" db="EMBL/GenBank/DDBJ databases">
        <title>Sequencing the genomes of 1000 actinobacteria strains.</title>
        <authorList>
            <person name="Klenk H.-P."/>
        </authorList>
    </citation>
    <scope>NUCLEOTIDE SEQUENCE [LARGE SCALE GENOMIC DNA]</scope>
    <source>
        <strain evidence="7 8">DSM 45671</strain>
    </source>
</reference>
<feature type="region of interest" description="Disordered" evidence="5">
    <location>
        <begin position="1"/>
        <end position="21"/>
    </location>
</feature>
<accession>A0A561SJ58</accession>
<dbReference type="PANTHER" id="PTHR30055">
    <property type="entry name" value="HTH-TYPE TRANSCRIPTIONAL REGULATOR RUTR"/>
    <property type="match status" value="1"/>
</dbReference>
<dbReference type="AlphaFoldDB" id="A0A561SJ58"/>
<dbReference type="RefSeq" id="WP_147254185.1">
    <property type="nucleotide sequence ID" value="NZ_VIWU01000001.1"/>
</dbReference>
<keyword evidence="3" id="KW-0804">Transcription</keyword>
<evidence type="ECO:0000256" key="5">
    <source>
        <dbReference type="SAM" id="MobiDB-lite"/>
    </source>
</evidence>
<dbReference type="SUPFAM" id="SSF46689">
    <property type="entry name" value="Homeodomain-like"/>
    <property type="match status" value="1"/>
</dbReference>
<feature type="domain" description="HTH tetR-type" evidence="6">
    <location>
        <begin position="22"/>
        <end position="82"/>
    </location>
</feature>